<accession>A0ABT9IYA7</accession>
<dbReference type="SUPFAM" id="SSF54523">
    <property type="entry name" value="Pili subunits"/>
    <property type="match status" value="1"/>
</dbReference>
<dbReference type="Proteomes" id="UP001231941">
    <property type="component" value="Unassembled WGS sequence"/>
</dbReference>
<keyword evidence="4" id="KW-1185">Reference proteome</keyword>
<dbReference type="NCBIfam" id="TIGR02532">
    <property type="entry name" value="IV_pilin_GFxxxE"/>
    <property type="match status" value="1"/>
</dbReference>
<proteinExistence type="predicted"/>
<evidence type="ECO:0000313" key="4">
    <source>
        <dbReference type="Proteomes" id="UP001231941"/>
    </source>
</evidence>
<organism evidence="3 4">
    <name type="scientific">Chengkuizengella axinellae</name>
    <dbReference type="NCBI Taxonomy" id="3064388"/>
    <lineage>
        <taxon>Bacteria</taxon>
        <taxon>Bacillati</taxon>
        <taxon>Bacillota</taxon>
        <taxon>Bacilli</taxon>
        <taxon>Bacillales</taxon>
        <taxon>Paenibacillaceae</taxon>
        <taxon>Chengkuizengella</taxon>
    </lineage>
</organism>
<dbReference type="InterPro" id="IPR045584">
    <property type="entry name" value="Pilin-like"/>
</dbReference>
<dbReference type="InterPro" id="IPR012902">
    <property type="entry name" value="N_methyl_site"/>
</dbReference>
<comment type="subcellular location">
    <subcellularLocation>
        <location evidence="1">Cell surface</location>
    </subcellularLocation>
</comment>
<evidence type="ECO:0000256" key="1">
    <source>
        <dbReference type="ARBA" id="ARBA00004241"/>
    </source>
</evidence>
<dbReference type="PROSITE" id="PS00409">
    <property type="entry name" value="PROKAR_NTER_METHYL"/>
    <property type="match status" value="1"/>
</dbReference>
<keyword evidence="2" id="KW-0178">Competence</keyword>
<evidence type="ECO:0000313" key="3">
    <source>
        <dbReference type="EMBL" id="MDP5274302.1"/>
    </source>
</evidence>
<evidence type="ECO:0000256" key="2">
    <source>
        <dbReference type="ARBA" id="ARBA00023287"/>
    </source>
</evidence>
<sequence>MIKKMKNMFKQEKGLTLIELLAVIVVLGIIAAIAVPSINGIINDTKEQAREAIAIQIYESARIHSTIHNLPEQEIELSTLISTADDVRYFEAGDLVDPVTGGQIEATSKVDFGERDASTNTDGNSVVLVITGVSDPVEYEFSELGL</sequence>
<name>A0ABT9IYA7_9BACL</name>
<dbReference type="Pfam" id="PF07963">
    <property type="entry name" value="N_methyl"/>
    <property type="match status" value="1"/>
</dbReference>
<dbReference type="Gene3D" id="3.30.700.10">
    <property type="entry name" value="Glycoprotein, Type 4 Pilin"/>
    <property type="match status" value="1"/>
</dbReference>
<comment type="caution">
    <text evidence="3">The sequence shown here is derived from an EMBL/GenBank/DDBJ whole genome shotgun (WGS) entry which is preliminary data.</text>
</comment>
<dbReference type="EMBL" id="JAVAMP010000002">
    <property type="protein sequence ID" value="MDP5274302.1"/>
    <property type="molecule type" value="Genomic_DNA"/>
</dbReference>
<dbReference type="RefSeq" id="WP_305991584.1">
    <property type="nucleotide sequence ID" value="NZ_JAVAMP010000002.1"/>
</dbReference>
<gene>
    <name evidence="3" type="ORF">Q5Y73_09290</name>
</gene>
<reference evidence="3 4" key="1">
    <citation type="submission" date="2023-08" db="EMBL/GenBank/DDBJ databases">
        <authorList>
            <person name="Park J.-S."/>
        </authorList>
    </citation>
    <scope>NUCLEOTIDE SEQUENCE [LARGE SCALE GENOMIC DNA]</scope>
    <source>
        <strain evidence="3 4">2205SS18-9</strain>
    </source>
</reference>
<protein>
    <submittedName>
        <fullName evidence="3">Type II secretion system protein</fullName>
    </submittedName>
</protein>